<evidence type="ECO:0008006" key="4">
    <source>
        <dbReference type="Google" id="ProtNLM"/>
    </source>
</evidence>
<keyword evidence="3" id="KW-1185">Reference proteome</keyword>
<protein>
    <recommendedName>
        <fullName evidence="4">DUF834 domain-containing protein</fullName>
    </recommendedName>
</protein>
<evidence type="ECO:0000313" key="2">
    <source>
        <dbReference type="EMBL" id="TKW39194.1"/>
    </source>
</evidence>
<evidence type="ECO:0000256" key="1">
    <source>
        <dbReference type="SAM" id="MobiDB-lite"/>
    </source>
</evidence>
<sequence length="116" mass="11996">MRWFASGMRPRGTPASAPAALLSAIGAPPGEAWARGSAHRLGQDGCKEEQAHVATGASLSGVELGLWGGVGGGAVDERWMGYGELLRPADSTAAASGPWRKWRGRKKKGLTSGIRG</sequence>
<gene>
    <name evidence="2" type="ORF">SEVIR_1G162100v2</name>
</gene>
<dbReference type="Gramene" id="TKW39194">
    <property type="protein sequence ID" value="TKW39194"/>
    <property type="gene ID" value="SEVIR_1G162100v2"/>
</dbReference>
<reference evidence="2" key="1">
    <citation type="submission" date="2019-03" db="EMBL/GenBank/DDBJ databases">
        <title>WGS assembly of Setaria viridis.</title>
        <authorList>
            <person name="Huang P."/>
            <person name="Jenkins J."/>
            <person name="Grimwood J."/>
            <person name="Barry K."/>
            <person name="Healey A."/>
            <person name="Mamidi S."/>
            <person name="Sreedasyam A."/>
            <person name="Shu S."/>
            <person name="Feldman M."/>
            <person name="Wu J."/>
            <person name="Yu Y."/>
            <person name="Chen C."/>
            <person name="Johnson J."/>
            <person name="Rokhsar D."/>
            <person name="Baxter I."/>
            <person name="Schmutz J."/>
            <person name="Brutnell T."/>
            <person name="Kellogg E."/>
        </authorList>
    </citation>
    <scope>NUCLEOTIDE SEQUENCE [LARGE SCALE GENOMIC DNA]</scope>
</reference>
<feature type="region of interest" description="Disordered" evidence="1">
    <location>
        <begin position="93"/>
        <end position="116"/>
    </location>
</feature>
<name>A0A4U6WBJ7_SETVI</name>
<feature type="compositionally biased region" description="Basic residues" evidence="1">
    <location>
        <begin position="100"/>
        <end position="109"/>
    </location>
</feature>
<proteinExistence type="predicted"/>
<organism evidence="2 3">
    <name type="scientific">Setaria viridis</name>
    <name type="common">Green bristlegrass</name>
    <name type="synonym">Setaria italica subsp. viridis</name>
    <dbReference type="NCBI Taxonomy" id="4556"/>
    <lineage>
        <taxon>Eukaryota</taxon>
        <taxon>Viridiplantae</taxon>
        <taxon>Streptophyta</taxon>
        <taxon>Embryophyta</taxon>
        <taxon>Tracheophyta</taxon>
        <taxon>Spermatophyta</taxon>
        <taxon>Magnoliopsida</taxon>
        <taxon>Liliopsida</taxon>
        <taxon>Poales</taxon>
        <taxon>Poaceae</taxon>
        <taxon>PACMAD clade</taxon>
        <taxon>Panicoideae</taxon>
        <taxon>Panicodae</taxon>
        <taxon>Paniceae</taxon>
        <taxon>Cenchrinae</taxon>
        <taxon>Setaria</taxon>
    </lineage>
</organism>
<dbReference type="EMBL" id="CM016552">
    <property type="protein sequence ID" value="TKW39194.1"/>
    <property type="molecule type" value="Genomic_DNA"/>
</dbReference>
<dbReference type="AlphaFoldDB" id="A0A4U6WBJ7"/>
<evidence type="ECO:0000313" key="3">
    <source>
        <dbReference type="Proteomes" id="UP000298652"/>
    </source>
</evidence>
<accession>A0A4U6WBJ7</accession>
<dbReference type="Proteomes" id="UP000298652">
    <property type="component" value="Chromosome 1"/>
</dbReference>